<sequence>MVRPFPNPQSSSANHLPPLESGDRLTRPEFERRYHAMLQLKKSSCSCSGFYNPYRDFSS</sequence>
<gene>
    <name evidence="2" type="ORF">OXH18_11195</name>
</gene>
<evidence type="ECO:0000313" key="3">
    <source>
        <dbReference type="Proteomes" id="UP001163152"/>
    </source>
</evidence>
<evidence type="ECO:0000256" key="1">
    <source>
        <dbReference type="SAM" id="MobiDB-lite"/>
    </source>
</evidence>
<dbReference type="AlphaFoldDB" id="A0A9E8ZGD1"/>
<reference evidence="2" key="1">
    <citation type="submission" date="2022-12" db="EMBL/GenBank/DDBJ databases">
        <title>Polyphasic identification of a Novel Hot-Spring Cyanobacterium Ocullathermofonsia sinensis gen nov. sp. nov. and Genomic Insights on its Adaptations to the Thermal Habitat.</title>
        <authorList>
            <person name="Daroch M."/>
            <person name="Tang J."/>
            <person name="Jiang Y."/>
        </authorList>
    </citation>
    <scope>NUCLEOTIDE SEQUENCE</scope>
    <source>
        <strain evidence="2">PKUAC-SCTA174</strain>
    </source>
</reference>
<name>A0A9E8ZGD1_9CYAN</name>
<organism evidence="2 3">
    <name type="scientific">Thermocoleostomius sinensis A174</name>
    <dbReference type="NCBI Taxonomy" id="2016057"/>
    <lineage>
        <taxon>Bacteria</taxon>
        <taxon>Bacillati</taxon>
        <taxon>Cyanobacteriota</taxon>
        <taxon>Cyanophyceae</taxon>
        <taxon>Oculatellales</taxon>
        <taxon>Oculatellaceae</taxon>
        <taxon>Thermocoleostomius</taxon>
    </lineage>
</organism>
<keyword evidence="3" id="KW-1185">Reference proteome</keyword>
<evidence type="ECO:0000313" key="2">
    <source>
        <dbReference type="EMBL" id="WAL62935.1"/>
    </source>
</evidence>
<dbReference type="Proteomes" id="UP001163152">
    <property type="component" value="Chromosome"/>
</dbReference>
<proteinExistence type="predicted"/>
<accession>A0A9E8ZGD1</accession>
<feature type="region of interest" description="Disordered" evidence="1">
    <location>
        <begin position="1"/>
        <end position="26"/>
    </location>
</feature>
<dbReference type="EMBL" id="CP113797">
    <property type="protein sequence ID" value="WAL62935.1"/>
    <property type="molecule type" value="Genomic_DNA"/>
</dbReference>
<dbReference type="KEGG" id="tsin:OXH18_11195"/>
<protein>
    <submittedName>
        <fullName evidence="2">Uncharacterized protein</fullName>
    </submittedName>
</protein>